<accession>A0A0E9T650</accession>
<dbReference type="AlphaFoldDB" id="A0A0E9T650"/>
<sequence length="22" mass="2691">MYPFVILLGTVYHKYFFLRLGL</sequence>
<organism evidence="1">
    <name type="scientific">Anguilla anguilla</name>
    <name type="common">European freshwater eel</name>
    <name type="synonym">Muraena anguilla</name>
    <dbReference type="NCBI Taxonomy" id="7936"/>
    <lineage>
        <taxon>Eukaryota</taxon>
        <taxon>Metazoa</taxon>
        <taxon>Chordata</taxon>
        <taxon>Craniata</taxon>
        <taxon>Vertebrata</taxon>
        <taxon>Euteleostomi</taxon>
        <taxon>Actinopterygii</taxon>
        <taxon>Neopterygii</taxon>
        <taxon>Teleostei</taxon>
        <taxon>Anguilliformes</taxon>
        <taxon>Anguillidae</taxon>
        <taxon>Anguilla</taxon>
    </lineage>
</organism>
<reference evidence="1" key="1">
    <citation type="submission" date="2014-11" db="EMBL/GenBank/DDBJ databases">
        <authorList>
            <person name="Amaro Gonzalez C."/>
        </authorList>
    </citation>
    <scope>NUCLEOTIDE SEQUENCE</scope>
</reference>
<reference evidence="1" key="2">
    <citation type="journal article" date="2015" name="Fish Shellfish Immunol.">
        <title>Early steps in the European eel (Anguilla anguilla)-Vibrio vulnificus interaction in the gills: Role of the RtxA13 toxin.</title>
        <authorList>
            <person name="Callol A."/>
            <person name="Pajuelo D."/>
            <person name="Ebbesson L."/>
            <person name="Teles M."/>
            <person name="MacKenzie S."/>
            <person name="Amaro C."/>
        </authorList>
    </citation>
    <scope>NUCLEOTIDE SEQUENCE</scope>
</reference>
<evidence type="ECO:0000313" key="1">
    <source>
        <dbReference type="EMBL" id="JAH49121.1"/>
    </source>
</evidence>
<dbReference type="EMBL" id="GBXM01059456">
    <property type="protein sequence ID" value="JAH49121.1"/>
    <property type="molecule type" value="Transcribed_RNA"/>
</dbReference>
<name>A0A0E9T650_ANGAN</name>
<protein>
    <submittedName>
        <fullName evidence="1">Uncharacterized protein</fullName>
    </submittedName>
</protein>
<proteinExistence type="predicted"/>